<keyword evidence="6 13" id="KW-1133">Transmembrane helix</keyword>
<evidence type="ECO:0000256" key="6">
    <source>
        <dbReference type="ARBA" id="ARBA00022989"/>
    </source>
</evidence>
<dbReference type="InterPro" id="IPR002401">
    <property type="entry name" value="Cyt_P450_E_grp-I"/>
</dbReference>
<dbReference type="GO" id="GO:0016705">
    <property type="term" value="F:oxidoreductase activity, acting on paired donors, with incorporation or reduction of molecular oxygen"/>
    <property type="evidence" value="ECO:0007669"/>
    <property type="project" value="InterPro"/>
</dbReference>
<evidence type="ECO:0000256" key="9">
    <source>
        <dbReference type="ARBA" id="ARBA00023033"/>
    </source>
</evidence>
<evidence type="ECO:0000256" key="13">
    <source>
        <dbReference type="SAM" id="Phobius"/>
    </source>
</evidence>
<dbReference type="Pfam" id="PF00067">
    <property type="entry name" value="p450"/>
    <property type="match status" value="1"/>
</dbReference>
<comment type="cofactor">
    <cofactor evidence="11">
        <name>heme</name>
        <dbReference type="ChEBI" id="CHEBI:30413"/>
    </cofactor>
</comment>
<evidence type="ECO:0000256" key="11">
    <source>
        <dbReference type="PIRSR" id="PIRSR602401-1"/>
    </source>
</evidence>
<dbReference type="STRING" id="29655.A0A0K9NRU4"/>
<protein>
    <submittedName>
        <fullName evidence="14">Uncharacterized protein</fullName>
    </submittedName>
</protein>
<dbReference type="InterPro" id="IPR050665">
    <property type="entry name" value="Cytochrome_P450_Monooxygen"/>
</dbReference>
<dbReference type="AlphaFoldDB" id="A0A0K9NRU4"/>
<evidence type="ECO:0000256" key="8">
    <source>
        <dbReference type="ARBA" id="ARBA00023004"/>
    </source>
</evidence>
<evidence type="ECO:0000256" key="1">
    <source>
        <dbReference type="ARBA" id="ARBA00004370"/>
    </source>
</evidence>
<dbReference type="SUPFAM" id="SSF48264">
    <property type="entry name" value="Cytochrome P450"/>
    <property type="match status" value="1"/>
</dbReference>
<feature type="binding site" description="axial binding residue" evidence="11">
    <location>
        <position position="481"/>
    </location>
    <ligand>
        <name>heme</name>
        <dbReference type="ChEBI" id="CHEBI:30413"/>
    </ligand>
    <ligandPart>
        <name>Fe</name>
        <dbReference type="ChEBI" id="CHEBI:18248"/>
    </ligandPart>
</feature>
<dbReference type="InterPro" id="IPR001128">
    <property type="entry name" value="Cyt_P450"/>
</dbReference>
<keyword evidence="9 12" id="KW-0503">Monooxygenase</keyword>
<feature type="transmembrane region" description="Helical" evidence="13">
    <location>
        <begin position="20"/>
        <end position="44"/>
    </location>
</feature>
<evidence type="ECO:0000256" key="7">
    <source>
        <dbReference type="ARBA" id="ARBA00023002"/>
    </source>
</evidence>
<evidence type="ECO:0000256" key="4">
    <source>
        <dbReference type="ARBA" id="ARBA00022692"/>
    </source>
</evidence>
<evidence type="ECO:0000256" key="5">
    <source>
        <dbReference type="ARBA" id="ARBA00022723"/>
    </source>
</evidence>
<keyword evidence="5 11" id="KW-0479">Metal-binding</keyword>
<keyword evidence="15" id="KW-1185">Reference proteome</keyword>
<dbReference type="PRINTS" id="PR00385">
    <property type="entry name" value="P450"/>
</dbReference>
<dbReference type="InterPro" id="IPR017972">
    <property type="entry name" value="Cyt_P450_CS"/>
</dbReference>
<keyword evidence="3 11" id="KW-0349">Heme</keyword>
<dbReference type="GO" id="GO:0016020">
    <property type="term" value="C:membrane"/>
    <property type="evidence" value="ECO:0007669"/>
    <property type="project" value="UniProtKB-SubCell"/>
</dbReference>
<evidence type="ECO:0000256" key="12">
    <source>
        <dbReference type="RuleBase" id="RU000461"/>
    </source>
</evidence>
<proteinExistence type="inferred from homology"/>
<reference evidence="15" key="1">
    <citation type="journal article" date="2016" name="Nature">
        <title>The genome of the seagrass Zostera marina reveals angiosperm adaptation to the sea.</title>
        <authorList>
            <person name="Olsen J.L."/>
            <person name="Rouze P."/>
            <person name="Verhelst B."/>
            <person name="Lin Y.-C."/>
            <person name="Bayer T."/>
            <person name="Collen J."/>
            <person name="Dattolo E."/>
            <person name="De Paoli E."/>
            <person name="Dittami S."/>
            <person name="Maumus F."/>
            <person name="Michel G."/>
            <person name="Kersting A."/>
            <person name="Lauritano C."/>
            <person name="Lohaus R."/>
            <person name="Toepel M."/>
            <person name="Tonon T."/>
            <person name="Vanneste K."/>
            <person name="Amirebrahimi M."/>
            <person name="Brakel J."/>
            <person name="Bostroem C."/>
            <person name="Chovatia M."/>
            <person name="Grimwood J."/>
            <person name="Jenkins J.W."/>
            <person name="Jueterbock A."/>
            <person name="Mraz A."/>
            <person name="Stam W.T."/>
            <person name="Tice H."/>
            <person name="Bornberg-Bauer E."/>
            <person name="Green P.J."/>
            <person name="Pearson G.A."/>
            <person name="Procaccini G."/>
            <person name="Duarte C.M."/>
            <person name="Schmutz J."/>
            <person name="Reusch T.B.H."/>
            <person name="Van de Peer Y."/>
        </authorList>
    </citation>
    <scope>NUCLEOTIDE SEQUENCE [LARGE SCALE GENOMIC DNA]</scope>
    <source>
        <strain evidence="15">cv. Finnish</strain>
    </source>
</reference>
<dbReference type="GO" id="GO:0020037">
    <property type="term" value="F:heme binding"/>
    <property type="evidence" value="ECO:0007669"/>
    <property type="project" value="InterPro"/>
</dbReference>
<dbReference type="Gene3D" id="1.10.630.10">
    <property type="entry name" value="Cytochrome P450"/>
    <property type="match status" value="1"/>
</dbReference>
<comment type="subcellular location">
    <subcellularLocation>
        <location evidence="1">Membrane</location>
    </subcellularLocation>
</comment>
<gene>
    <name evidence="14" type="ORF">ZOSMA_74G00310</name>
</gene>
<keyword evidence="4 13" id="KW-0812">Transmembrane</keyword>
<comment type="similarity">
    <text evidence="2 12">Belongs to the cytochrome P450 family.</text>
</comment>
<evidence type="ECO:0000256" key="2">
    <source>
        <dbReference type="ARBA" id="ARBA00010617"/>
    </source>
</evidence>
<dbReference type="PRINTS" id="PR00463">
    <property type="entry name" value="EP450I"/>
</dbReference>
<evidence type="ECO:0000313" key="14">
    <source>
        <dbReference type="EMBL" id="KMZ58690.1"/>
    </source>
</evidence>
<evidence type="ECO:0000256" key="3">
    <source>
        <dbReference type="ARBA" id="ARBA00022617"/>
    </source>
</evidence>
<dbReference type="GO" id="GO:0006629">
    <property type="term" value="P:lipid metabolic process"/>
    <property type="evidence" value="ECO:0007669"/>
    <property type="project" value="UniProtKB-ARBA"/>
</dbReference>
<dbReference type="PANTHER" id="PTHR24282">
    <property type="entry name" value="CYTOCHROME P450 FAMILY MEMBER"/>
    <property type="match status" value="1"/>
</dbReference>
<dbReference type="OMA" id="HPQASFM"/>
<dbReference type="Proteomes" id="UP000036987">
    <property type="component" value="Unassembled WGS sequence"/>
</dbReference>
<evidence type="ECO:0000313" key="15">
    <source>
        <dbReference type="Proteomes" id="UP000036987"/>
    </source>
</evidence>
<dbReference type="PANTHER" id="PTHR24282:SF36">
    <property type="entry name" value="CYTOCHROME P450 714A1-RELATED"/>
    <property type="match status" value="1"/>
</dbReference>
<evidence type="ECO:0000256" key="10">
    <source>
        <dbReference type="ARBA" id="ARBA00023136"/>
    </source>
</evidence>
<dbReference type="GO" id="GO:0005506">
    <property type="term" value="F:iron ion binding"/>
    <property type="evidence" value="ECO:0007669"/>
    <property type="project" value="InterPro"/>
</dbReference>
<dbReference type="OrthoDB" id="1470350at2759"/>
<accession>A0A0K9NRU4</accession>
<organism evidence="14 15">
    <name type="scientific">Zostera marina</name>
    <name type="common">Eelgrass</name>
    <dbReference type="NCBI Taxonomy" id="29655"/>
    <lineage>
        <taxon>Eukaryota</taxon>
        <taxon>Viridiplantae</taxon>
        <taxon>Streptophyta</taxon>
        <taxon>Embryophyta</taxon>
        <taxon>Tracheophyta</taxon>
        <taxon>Spermatophyta</taxon>
        <taxon>Magnoliopsida</taxon>
        <taxon>Liliopsida</taxon>
        <taxon>Zosteraceae</taxon>
        <taxon>Zostera</taxon>
    </lineage>
</organism>
<keyword evidence="7 12" id="KW-0560">Oxidoreductase</keyword>
<dbReference type="InterPro" id="IPR036396">
    <property type="entry name" value="Cyt_P450_sf"/>
</dbReference>
<comment type="caution">
    <text evidence="14">The sequence shown here is derived from an EMBL/GenBank/DDBJ whole genome shotgun (WGS) entry which is preliminary data.</text>
</comment>
<keyword evidence="10 13" id="KW-0472">Membrane</keyword>
<name>A0A0K9NRU4_ZOSMR</name>
<keyword evidence="8 11" id="KW-0408">Iron</keyword>
<dbReference type="PROSITE" id="PS00086">
    <property type="entry name" value="CYTOCHROME_P450"/>
    <property type="match status" value="1"/>
</dbReference>
<dbReference type="GO" id="GO:0004497">
    <property type="term" value="F:monooxygenase activity"/>
    <property type="evidence" value="ECO:0000318"/>
    <property type="project" value="GO_Central"/>
</dbReference>
<sequence length="533" mass="60407">MPIYHCESVTDQEMETSNGMTAALLMATAYMMVTLLFFLILQLYKKYWARPEKILEKLRKQGIHGPRRRFPTGNLLEMRKISTSIVSSGADSQTKTVTQNYSSTLFPYFDQWRKDYGSVFIYSTGNQPSLYVSDPDLVREISMCVSLNLGKSTYLQKTQAAMFGNGIIKSNGRKWVRQRKLISPQFFMDKVKGMVDLILEAAMPMLAAWESRIDACSGEDAEFVVDPDLRNFSADVISRACFGSSYSRGNEIFRTLREIQKAVSSRSILFKIPQLRFLPGKDNKDVTKLVQNVRALILKLVRERKQQMARPGSPPQNDLLQSILESKNGDDFVVDNCKNIYFAGHETAAVTATWCLMLLASHPEWQCRARSEAIDLCKDSILDSQIFCKMKTLTMVIHESLRLFPPSAFVSRESLEDISLQSLMVPKGTNIWIPIATLHHDKQIWGEDADEFRPERFANGIHRACNSPHVYMPFGVGARKCIGKHLAMVELKIVLSLILSRFRLSLSPKYKHSPTFSLTIGPEFGVLLLVGKL</sequence>
<dbReference type="EMBL" id="LFYR01001898">
    <property type="protein sequence ID" value="KMZ58690.1"/>
    <property type="molecule type" value="Genomic_DNA"/>
</dbReference>